<dbReference type="GeneID" id="102597902"/>
<reference evidence="3" key="2">
    <citation type="submission" date="2015-06" db="UniProtKB">
        <authorList>
            <consortium name="EnsemblPlants"/>
        </authorList>
    </citation>
    <scope>IDENTIFICATION</scope>
    <source>
        <strain evidence="3">DM1-3 516 R44</strain>
    </source>
</reference>
<keyword evidence="4" id="KW-1185">Reference proteome</keyword>
<reference evidence="4" key="1">
    <citation type="journal article" date="2011" name="Nature">
        <title>Genome sequence and analysis of the tuber crop potato.</title>
        <authorList>
            <consortium name="The Potato Genome Sequencing Consortium"/>
        </authorList>
    </citation>
    <scope>NUCLEOTIDE SEQUENCE [LARGE SCALE GENOMIC DNA]</scope>
    <source>
        <strain evidence="4">cv. DM1-3 516 R44</strain>
    </source>
</reference>
<dbReference type="STRING" id="4113.M1AT13"/>
<dbReference type="Gramene" id="RHC09H1G2250.2.1">
    <property type="protein sequence ID" value="RHC09H1G2250.2.1"/>
    <property type="gene ID" value="RHC09H1G2250.2"/>
</dbReference>
<protein>
    <submittedName>
        <fullName evidence="3">Rubber elongation factor</fullName>
    </submittedName>
</protein>
<dbReference type="GO" id="GO:0045927">
    <property type="term" value="P:positive regulation of growth"/>
    <property type="evidence" value="ECO:0007669"/>
    <property type="project" value="EnsemblPlants"/>
</dbReference>
<dbReference type="GO" id="GO:0080186">
    <property type="term" value="P:developmental vegetative growth"/>
    <property type="evidence" value="ECO:0007669"/>
    <property type="project" value="EnsemblPlants"/>
</dbReference>
<name>M1AT13_SOLTU</name>
<dbReference type="PANTHER" id="PTHR33732">
    <property type="entry name" value="REF/SRPP-LIKE PROTEIN OS05G0151300/LOC_OS05G05940"/>
    <property type="match status" value="1"/>
</dbReference>
<dbReference type="Pfam" id="PF05755">
    <property type="entry name" value="REF"/>
    <property type="match status" value="1"/>
</dbReference>
<feature type="region of interest" description="Disordered" evidence="2">
    <location>
        <begin position="1"/>
        <end position="50"/>
    </location>
</feature>
<evidence type="ECO:0000313" key="4">
    <source>
        <dbReference type="Proteomes" id="UP000011115"/>
    </source>
</evidence>
<dbReference type="GO" id="GO:1902584">
    <property type="term" value="P:positive regulation of response to water deprivation"/>
    <property type="evidence" value="ECO:0007669"/>
    <property type="project" value="EnsemblPlants"/>
</dbReference>
<dbReference type="AlphaFoldDB" id="M1AT13"/>
<organism evidence="3 4">
    <name type="scientific">Solanum tuberosum</name>
    <name type="common">Potato</name>
    <dbReference type="NCBI Taxonomy" id="4113"/>
    <lineage>
        <taxon>Eukaryota</taxon>
        <taxon>Viridiplantae</taxon>
        <taxon>Streptophyta</taxon>
        <taxon>Embryophyta</taxon>
        <taxon>Tracheophyta</taxon>
        <taxon>Spermatophyta</taxon>
        <taxon>Magnoliopsida</taxon>
        <taxon>eudicotyledons</taxon>
        <taxon>Gunneridae</taxon>
        <taxon>Pentapetalae</taxon>
        <taxon>asterids</taxon>
        <taxon>lamiids</taxon>
        <taxon>Solanales</taxon>
        <taxon>Solanaceae</taxon>
        <taxon>Solanoideae</taxon>
        <taxon>Solaneae</taxon>
        <taxon>Solanum</taxon>
    </lineage>
</organism>
<evidence type="ECO:0000256" key="1">
    <source>
        <dbReference type="ARBA" id="ARBA00009737"/>
    </source>
</evidence>
<sequence length="288" mass="30878">MADAAATPPTDPASTAPPASTDPASTAPPASTDPASTTPPTSTDPADPVAEDDQRKLKYLDFVQVAAIYVIVCFSTLYEYGKENSGPLKPGVQAVEATVKTVIGPVYEKFHNVPFNLLKFIDLKVADLVTEVESHVPSLLKQASSKALLIAQKAPELARDLAGEVQHDGLVDTASNVAKTLYTKYEPTVKELYAKYEPVAEKNAVMAWRSLNKLPLFPQVAQILVPTAAYWSEKYNQAVTYASENGYAVAHYFPIIPVEKIAKVFEGGTAAENEQPVSLTDGTVAPAQ</sequence>
<dbReference type="InterPro" id="IPR008802">
    <property type="entry name" value="REF"/>
</dbReference>
<dbReference type="InParanoid" id="M1AT13"/>
<evidence type="ECO:0000256" key="2">
    <source>
        <dbReference type="SAM" id="MobiDB-lite"/>
    </source>
</evidence>
<comment type="similarity">
    <text evidence="1">Belongs to the REF/SRPP family.</text>
</comment>
<dbReference type="HOGENOM" id="CLU_069928_1_0_1"/>
<dbReference type="GO" id="GO:0005811">
    <property type="term" value="C:lipid droplet"/>
    <property type="evidence" value="ECO:0007669"/>
    <property type="project" value="EnsemblPlants"/>
</dbReference>
<gene>
    <name evidence="3" type="primary">LOC102597902</name>
</gene>
<dbReference type="GO" id="GO:0034389">
    <property type="term" value="P:lipid droplet organization"/>
    <property type="evidence" value="ECO:0007669"/>
    <property type="project" value="EnsemblPlants"/>
</dbReference>
<dbReference type="OrthoDB" id="1905464at2759"/>
<dbReference type="KEGG" id="sot:102597902"/>
<dbReference type="eggNOG" id="ENOG502QUI7">
    <property type="taxonomic scope" value="Eukaryota"/>
</dbReference>
<dbReference type="OMA" id="YNQTVCY"/>
<proteinExistence type="inferred from homology"/>
<dbReference type="RefSeq" id="XP_006359392.1">
    <property type="nucleotide sequence ID" value="XM_006359330.1"/>
</dbReference>
<feature type="compositionally biased region" description="Low complexity" evidence="2">
    <location>
        <begin position="1"/>
        <end position="48"/>
    </location>
</feature>
<evidence type="ECO:0000313" key="3">
    <source>
        <dbReference type="EnsemblPlants" id="PGSC0003DMT400029571"/>
    </source>
</evidence>
<dbReference type="Gramene" id="PGSC0003DMT400029571">
    <property type="protein sequence ID" value="PGSC0003DMT400029571"/>
    <property type="gene ID" value="PGSC0003DMG400011370"/>
</dbReference>
<dbReference type="EnsemblPlants" id="PGSC0003DMT400029571">
    <property type="protein sequence ID" value="PGSC0003DMT400029571"/>
    <property type="gene ID" value="PGSC0003DMG400011370"/>
</dbReference>
<dbReference type="PANTHER" id="PTHR33732:SF3">
    <property type="entry name" value="OS07G0671800 PROTEIN"/>
    <property type="match status" value="1"/>
</dbReference>
<dbReference type="PaxDb" id="4113-PGSC0003DMT400029571"/>
<accession>M1AT13</accession>
<dbReference type="Proteomes" id="UP000011115">
    <property type="component" value="Unassembled WGS sequence"/>
</dbReference>